<dbReference type="KEGG" id="vg:37618267"/>
<dbReference type="RefSeq" id="YP_009507309.1">
    <property type="nucleotide sequence ID" value="NC_038524.1"/>
</dbReference>
<feature type="disulfide bond" evidence="15">
    <location>
        <begin position="19"/>
        <end position="25"/>
    </location>
</feature>
<dbReference type="GO" id="GO:0003677">
    <property type="term" value="F:DNA binding"/>
    <property type="evidence" value="ECO:0007669"/>
    <property type="project" value="UniProtKB-UniRule"/>
</dbReference>
<dbReference type="GeneID" id="37618267"/>
<keyword evidence="18" id="KW-1185">Reference proteome</keyword>
<keyword evidence="2 15" id="KW-0597">Phosphoprotein</keyword>
<accession>L7X2N0</accession>
<name>L7X2N0_9PAPI</name>
<evidence type="ECO:0000256" key="2">
    <source>
        <dbReference type="ARBA" id="ARBA00022553"/>
    </source>
</evidence>
<evidence type="ECO:0000256" key="3">
    <source>
        <dbReference type="ARBA" id="ARBA00022561"/>
    </source>
</evidence>
<keyword evidence="11 15" id="KW-1176">Cytoplasmic inwards viral transport</keyword>
<protein>
    <recommendedName>
        <fullName evidence="15">Minor capsid protein L2</fullName>
    </recommendedName>
</protein>
<keyword evidence="1 15" id="KW-1163">Viral penetration into host nucleus</keyword>
<evidence type="ECO:0000256" key="7">
    <source>
        <dbReference type="ARBA" id="ARBA00022844"/>
    </source>
</evidence>
<dbReference type="HAMAP" id="MF_04003">
    <property type="entry name" value="PPV_L2"/>
    <property type="match status" value="1"/>
</dbReference>
<dbReference type="GO" id="GO:0075732">
    <property type="term" value="P:viral penetration into host nucleus"/>
    <property type="evidence" value="ECO:0007669"/>
    <property type="project" value="UniProtKB-KW"/>
</dbReference>
<evidence type="ECO:0000256" key="13">
    <source>
        <dbReference type="ARBA" id="ARBA00023157"/>
    </source>
</evidence>
<keyword evidence="13 15" id="KW-1015">Disulfide bond</keyword>
<evidence type="ECO:0000313" key="18">
    <source>
        <dbReference type="Proteomes" id="UP000140099"/>
    </source>
</evidence>
<comment type="subunit">
    <text evidence="15">Interacts with major capsid protein L1. Interacts with E2; this interaction inhibits E2 transcriptional activity but not the DNA replication function E2. Interacts with host HSPA8; this interaction is required for L2 nuclear translocation. Interacts with host importins KPNB2 and KPNB3. Forms a complex with importin alpha2-beta1 heterodimers via interaction with the importin alpha2 adapter. Interacts with host DYNLT1; this interaction is essential for virus intracellular transport during entry. Interacts (via C-terminus) with host retromer subunits VPS35 AND VPS29.</text>
</comment>
<evidence type="ECO:0000256" key="10">
    <source>
        <dbReference type="ARBA" id="ARBA00023046"/>
    </source>
</evidence>
<keyword evidence="3 15" id="KW-0167">Capsid protein</keyword>
<evidence type="ECO:0000256" key="6">
    <source>
        <dbReference type="ARBA" id="ARBA00022812"/>
    </source>
</evidence>
<keyword evidence="12 15" id="KW-0238">DNA-binding</keyword>
<evidence type="ECO:0000256" key="16">
    <source>
        <dbReference type="SAM" id="MobiDB-lite"/>
    </source>
</evidence>
<sequence length="513" mass="56110">MNPSKRAKRDTVDNLYRQCQLGADCPPDVRNKVEATTLADKLLQAFGSIIFLGGLGIGSGSGSGTVTAGRAIPEVVPEITAPAPEPVRPLRPTNPRNTTRPFSVPLDRIGVPGSGGRPVTIDASSSSIVPLSDPIPDTVITLGDPTVGVTTNIAVDVNPIELETITTTTNRPAIINVTPIEPPPVRVVYSENPSFTPLDTLYTTRVEPNVNVFVDPTSLGEHIGLEEIELETLGGPETFEIEESGPSTSTPIERLQRVYARARQFYQRHVEQVPTRNLDFLGQPSRAILFGYDNPAFTDDITLEFQQDLQEVAAAPDEAFRDIRTLSRPTFTLTNEGTIRLSRLGTRGTMQTRSGRVVGQTAHFYYDVSSIPEAGEIEMQDLVTPGVPHTIVNPQAESSFIDALAESAVFNETDLIDPYNESFDNAQLILEAQPETDDWIAHPTFIPTEYTTPLIADIGDGLFYSAPTNMSENTHISFPSTPIMPGVTIDIYSIDYDIHPSLLKRKRKRIDYV</sequence>
<keyword evidence="4 15" id="KW-1048">Host nucleus</keyword>
<evidence type="ECO:0000256" key="15">
    <source>
        <dbReference type="HAMAP-Rule" id="MF_04003"/>
    </source>
</evidence>
<dbReference type="Proteomes" id="UP000140099">
    <property type="component" value="Segment"/>
</dbReference>
<evidence type="ECO:0000256" key="14">
    <source>
        <dbReference type="ARBA" id="ARBA00023296"/>
    </source>
</evidence>
<dbReference type="GO" id="GO:0075521">
    <property type="term" value="P:microtubule-dependent intracellular transport of viral material towards nucleus"/>
    <property type="evidence" value="ECO:0007669"/>
    <property type="project" value="UniProtKB-UniRule"/>
</dbReference>
<dbReference type="GO" id="GO:0043657">
    <property type="term" value="C:host cell"/>
    <property type="evidence" value="ECO:0007669"/>
    <property type="project" value="GOC"/>
</dbReference>
<dbReference type="GO" id="GO:0042025">
    <property type="term" value="C:host cell nucleus"/>
    <property type="evidence" value="ECO:0007669"/>
    <property type="project" value="UniProtKB-SubCell"/>
</dbReference>
<keyword evidence="7 15" id="KW-0946">Virion</keyword>
<evidence type="ECO:0000256" key="4">
    <source>
        <dbReference type="ARBA" id="ARBA00022562"/>
    </source>
</evidence>
<keyword evidence="6" id="KW-1040">Host Golgi apparatus</keyword>
<dbReference type="GO" id="GO:0046718">
    <property type="term" value="P:symbiont entry into host cell"/>
    <property type="evidence" value="ECO:0007669"/>
    <property type="project" value="UniProtKB-KW"/>
</dbReference>
<gene>
    <name evidence="15 17" type="primary">L2</name>
</gene>
<evidence type="ECO:0000256" key="1">
    <source>
        <dbReference type="ARBA" id="ARBA00022524"/>
    </source>
</evidence>
<dbReference type="GO" id="GO:0019028">
    <property type="term" value="C:viral capsid"/>
    <property type="evidence" value="ECO:0007669"/>
    <property type="project" value="UniProtKB-UniRule"/>
</dbReference>
<feature type="region of interest" description="Disordered" evidence="16">
    <location>
        <begin position="82"/>
        <end position="114"/>
    </location>
</feature>
<comment type="similarity">
    <text evidence="15">Belongs to the papillomaviridae L2 protein family.</text>
</comment>
<evidence type="ECO:0000256" key="9">
    <source>
        <dbReference type="ARBA" id="ARBA00022952"/>
    </source>
</evidence>
<keyword evidence="10" id="KW-1039">Host endosome</keyword>
<comment type="PTM">
    <text evidence="15">Highly phosphorylated.</text>
</comment>
<dbReference type="GO" id="GO:0005198">
    <property type="term" value="F:structural molecule activity"/>
    <property type="evidence" value="ECO:0007669"/>
    <property type="project" value="UniProtKB-UniRule"/>
</dbReference>
<keyword evidence="8 15" id="KW-0426">Late protein</keyword>
<keyword evidence="14 15" id="KW-1160">Virus entry into host cell</keyword>
<keyword evidence="5 15" id="KW-0945">Host-virus interaction</keyword>
<evidence type="ECO:0000256" key="8">
    <source>
        <dbReference type="ARBA" id="ARBA00022921"/>
    </source>
</evidence>
<comment type="subcellular location">
    <subcellularLocation>
        <location evidence="15">Virion</location>
    </subcellularLocation>
    <subcellularLocation>
        <location evidence="15">Host nucleus</location>
    </subcellularLocation>
</comment>
<dbReference type="InterPro" id="IPR000784">
    <property type="entry name" value="Late_L2"/>
</dbReference>
<evidence type="ECO:0000313" key="17">
    <source>
        <dbReference type="EMBL" id="AGC93433.1"/>
    </source>
</evidence>
<dbReference type="Pfam" id="PF00513">
    <property type="entry name" value="Late_protein_L2"/>
    <property type="match status" value="1"/>
</dbReference>
<keyword evidence="9 15" id="KW-1177">Microtubular inwards viral transport</keyword>
<evidence type="ECO:0000256" key="11">
    <source>
        <dbReference type="ARBA" id="ARBA00023120"/>
    </source>
</evidence>
<proteinExistence type="inferred from homology"/>
<organism evidence="17 18">
    <name type="scientific">Human papillomavirus 175</name>
    <dbReference type="NCBI Taxonomy" id="1434782"/>
    <lineage>
        <taxon>Viruses</taxon>
        <taxon>Monodnaviria</taxon>
        <taxon>Shotokuvirae</taxon>
        <taxon>Cossaviricota</taxon>
        <taxon>Papovaviricetes</taxon>
        <taxon>Zurhausenvirales</taxon>
        <taxon>Papillomaviridae</taxon>
        <taxon>Firstpapillomavirinae</taxon>
        <taxon>Gammapapillomavirus</taxon>
        <taxon>Gammapapillomavirus 23</taxon>
    </lineage>
</organism>
<dbReference type="OrthoDB" id="8047at10239"/>
<comment type="function">
    <text evidence="15">Minor protein of the capsid that localizes along the inner surface of the virion, within the central cavities beneath the L1 pentamers. Plays a role in capsid stabilization through interaction with the major capsid protein L1. Once the virion enters the host cell, L2 escorts the genomic DNA into the nucleus by promoting escape from the endosomal compartments and traffic through the host Golgi network. Mechanistically, the C-terminus of L2 possesses a cell-penetrating peptide that protudes from the host endosome, interacts with host cytoplasmic retromer cargo and thereby mediates the capsid delivery to the host trans-Golgi network. Plays a role through its interaction with host dynein in the intracellular microtubule-dependent transport of viral capsid toward the nucleus. Mediates the viral genome import into the nucleus through binding to host importins. Once within the nucleus, L2 localizes viral genomes to host PML bodies in order to activate early gene expression for establishment of infection. Later on, promotes late gene expression by interacting with the viral E2 protein and by inhibiting its transcriptional activation functions. During virion assembly, encapsidates the genome by direct interaction with the viral DNA.</text>
</comment>
<evidence type="ECO:0000256" key="12">
    <source>
        <dbReference type="ARBA" id="ARBA00023125"/>
    </source>
</evidence>
<dbReference type="EMBL" id="KC108721">
    <property type="protein sequence ID" value="AGC93433.1"/>
    <property type="molecule type" value="Genomic_DNA"/>
</dbReference>
<evidence type="ECO:0000256" key="5">
    <source>
        <dbReference type="ARBA" id="ARBA00022581"/>
    </source>
</evidence>
<comment type="caution">
    <text evidence="15">Lacks conserved residue(s) required for the propagation of feature annotation.</text>
</comment>
<reference evidence="17 18" key="1">
    <citation type="journal article" date="2013" name="Virology">
        <title>Metagenomic sequencing of "HPV-negative" condylomas detects novel putative HPV types.</title>
        <authorList>
            <person name="Johansson H."/>
            <person name="Bzhalava D."/>
            <person name="Ekstrom J."/>
            <person name="Hultin E."/>
            <person name="Dillner J."/>
            <person name="Forslund O."/>
        </authorList>
    </citation>
    <scope>NUCLEOTIDE SEQUENCE [LARGE SCALE GENOMIC DNA]</scope>
    <source>
        <strain evidence="17">SE87</strain>
    </source>
</reference>